<dbReference type="RefSeq" id="WP_111408459.1">
    <property type="nucleotide sequence ID" value="NZ_QKXH01000001.1"/>
</dbReference>
<dbReference type="OrthoDB" id="9795199at2"/>
<dbReference type="GO" id="GO:0016747">
    <property type="term" value="F:acyltransferase activity, transferring groups other than amino-acyl groups"/>
    <property type="evidence" value="ECO:0007669"/>
    <property type="project" value="InterPro"/>
</dbReference>
<evidence type="ECO:0000313" key="2">
    <source>
        <dbReference type="EMBL" id="PZX95392.1"/>
    </source>
</evidence>
<sequence length="176" mass="20405">MSNLDFNLQPETLENDQIKLIPLQESDLEMLYKVASDPEIWENHPSKNRYKREEFQFFLDSAQASKSAFLVYDVATNELIGSTRFYNLDTTNSAIAIGYTFLAKKYWGTGHNKAMKKLLINYAFQYINTILFHIGETNIISQKAIAKIGATKIGIVDFNNSEVPYFEYHIRKEDWI</sequence>
<dbReference type="Gene3D" id="3.40.630.30">
    <property type="match status" value="1"/>
</dbReference>
<dbReference type="Pfam" id="PF13302">
    <property type="entry name" value="Acetyltransf_3"/>
    <property type="match status" value="1"/>
</dbReference>
<dbReference type="PROSITE" id="PS51186">
    <property type="entry name" value="GNAT"/>
    <property type="match status" value="1"/>
</dbReference>
<dbReference type="InterPro" id="IPR016181">
    <property type="entry name" value="Acyl_CoA_acyltransferase"/>
</dbReference>
<evidence type="ECO:0000259" key="1">
    <source>
        <dbReference type="PROSITE" id="PS51186"/>
    </source>
</evidence>
<organism evidence="2 3">
    <name type="scientific">Flavobacterium aquariorum</name>
    <dbReference type="NCBI Taxonomy" id="2217670"/>
    <lineage>
        <taxon>Bacteria</taxon>
        <taxon>Pseudomonadati</taxon>
        <taxon>Bacteroidota</taxon>
        <taxon>Flavobacteriia</taxon>
        <taxon>Flavobacteriales</taxon>
        <taxon>Flavobacteriaceae</taxon>
        <taxon>Flavobacterium</taxon>
    </lineage>
</organism>
<dbReference type="InterPro" id="IPR000182">
    <property type="entry name" value="GNAT_dom"/>
</dbReference>
<dbReference type="AlphaFoldDB" id="A0A2W7VTC4"/>
<dbReference type="PANTHER" id="PTHR43610">
    <property type="entry name" value="BLL6696 PROTEIN"/>
    <property type="match status" value="1"/>
</dbReference>
<keyword evidence="2" id="KW-0808">Transferase</keyword>
<reference evidence="2 3" key="1">
    <citation type="submission" date="2018-06" db="EMBL/GenBank/DDBJ databases">
        <title>Flavobacterium sp IMCC34762, genome.</title>
        <authorList>
            <person name="Joung Y."/>
            <person name="Cho J."/>
            <person name="Song J."/>
        </authorList>
    </citation>
    <scope>NUCLEOTIDE SEQUENCE [LARGE SCALE GENOMIC DNA]</scope>
    <source>
        <strain evidence="2 3">IMCC34762</strain>
    </source>
</reference>
<name>A0A2W7VTC4_9FLAO</name>
<comment type="caution">
    <text evidence="2">The sequence shown here is derived from an EMBL/GenBank/DDBJ whole genome shotgun (WGS) entry which is preliminary data.</text>
</comment>
<accession>A0A2W7VTC4</accession>
<proteinExistence type="predicted"/>
<feature type="domain" description="N-acetyltransferase" evidence="1">
    <location>
        <begin position="18"/>
        <end position="176"/>
    </location>
</feature>
<dbReference type="Proteomes" id="UP000249177">
    <property type="component" value="Unassembled WGS sequence"/>
</dbReference>
<keyword evidence="3" id="KW-1185">Reference proteome</keyword>
<dbReference type="SUPFAM" id="SSF55729">
    <property type="entry name" value="Acyl-CoA N-acyltransferases (Nat)"/>
    <property type="match status" value="1"/>
</dbReference>
<dbReference type="EMBL" id="QKXH01000001">
    <property type="protein sequence ID" value="PZX95392.1"/>
    <property type="molecule type" value="Genomic_DNA"/>
</dbReference>
<gene>
    <name evidence="2" type="ORF">DOS84_02180</name>
</gene>
<protein>
    <submittedName>
        <fullName evidence="2">N-acetyltransferase</fullName>
    </submittedName>
</protein>
<dbReference type="PANTHER" id="PTHR43610:SF1">
    <property type="entry name" value="N-ACETYLTRANSFERASE DOMAIN-CONTAINING PROTEIN"/>
    <property type="match status" value="1"/>
</dbReference>
<evidence type="ECO:0000313" key="3">
    <source>
        <dbReference type="Proteomes" id="UP000249177"/>
    </source>
</evidence>